<sequence>MTSTPSPTTVTMSPFIGRLDSFEKEKDEHVLGAERDHNLYDNSRELSVACEVH</sequence>
<evidence type="ECO:0000313" key="2">
    <source>
        <dbReference type="Proteomes" id="UP000828390"/>
    </source>
</evidence>
<gene>
    <name evidence="1" type="ORF">DPMN_159115</name>
</gene>
<reference evidence="1" key="1">
    <citation type="journal article" date="2019" name="bioRxiv">
        <title>The Genome of the Zebra Mussel, Dreissena polymorpha: A Resource for Invasive Species Research.</title>
        <authorList>
            <person name="McCartney M.A."/>
            <person name="Auch B."/>
            <person name="Kono T."/>
            <person name="Mallez S."/>
            <person name="Zhang Y."/>
            <person name="Obille A."/>
            <person name="Becker A."/>
            <person name="Abrahante J.E."/>
            <person name="Garbe J."/>
            <person name="Badalamenti J.P."/>
            <person name="Herman A."/>
            <person name="Mangelson H."/>
            <person name="Liachko I."/>
            <person name="Sullivan S."/>
            <person name="Sone E.D."/>
            <person name="Koren S."/>
            <person name="Silverstein K.A.T."/>
            <person name="Beckman K.B."/>
            <person name="Gohl D.M."/>
        </authorList>
    </citation>
    <scope>NUCLEOTIDE SEQUENCE</scope>
    <source>
        <strain evidence="1">Duluth1</strain>
        <tissue evidence="1">Whole animal</tissue>
    </source>
</reference>
<organism evidence="1 2">
    <name type="scientific">Dreissena polymorpha</name>
    <name type="common">Zebra mussel</name>
    <name type="synonym">Mytilus polymorpha</name>
    <dbReference type="NCBI Taxonomy" id="45954"/>
    <lineage>
        <taxon>Eukaryota</taxon>
        <taxon>Metazoa</taxon>
        <taxon>Spiralia</taxon>
        <taxon>Lophotrochozoa</taxon>
        <taxon>Mollusca</taxon>
        <taxon>Bivalvia</taxon>
        <taxon>Autobranchia</taxon>
        <taxon>Heteroconchia</taxon>
        <taxon>Euheterodonta</taxon>
        <taxon>Imparidentia</taxon>
        <taxon>Neoheterodontei</taxon>
        <taxon>Myida</taxon>
        <taxon>Dreissenoidea</taxon>
        <taxon>Dreissenidae</taxon>
        <taxon>Dreissena</taxon>
    </lineage>
</organism>
<dbReference type="Proteomes" id="UP000828390">
    <property type="component" value="Unassembled WGS sequence"/>
</dbReference>
<evidence type="ECO:0000313" key="1">
    <source>
        <dbReference type="EMBL" id="KAH3781288.1"/>
    </source>
</evidence>
<accession>A0A9D4EL34</accession>
<dbReference type="EMBL" id="JAIWYP010000008">
    <property type="protein sequence ID" value="KAH3781288.1"/>
    <property type="molecule type" value="Genomic_DNA"/>
</dbReference>
<proteinExistence type="predicted"/>
<reference evidence="1" key="2">
    <citation type="submission" date="2020-11" db="EMBL/GenBank/DDBJ databases">
        <authorList>
            <person name="McCartney M.A."/>
            <person name="Auch B."/>
            <person name="Kono T."/>
            <person name="Mallez S."/>
            <person name="Becker A."/>
            <person name="Gohl D.M."/>
            <person name="Silverstein K.A.T."/>
            <person name="Koren S."/>
            <person name="Bechman K.B."/>
            <person name="Herman A."/>
            <person name="Abrahante J.E."/>
            <person name="Garbe J."/>
        </authorList>
    </citation>
    <scope>NUCLEOTIDE SEQUENCE</scope>
    <source>
        <strain evidence="1">Duluth1</strain>
        <tissue evidence="1">Whole animal</tissue>
    </source>
</reference>
<name>A0A9D4EL34_DREPO</name>
<keyword evidence="2" id="KW-1185">Reference proteome</keyword>
<comment type="caution">
    <text evidence="1">The sequence shown here is derived from an EMBL/GenBank/DDBJ whole genome shotgun (WGS) entry which is preliminary data.</text>
</comment>
<dbReference type="AlphaFoldDB" id="A0A9D4EL34"/>
<protein>
    <submittedName>
        <fullName evidence="1">Uncharacterized protein</fullName>
    </submittedName>
</protein>